<organism evidence="1 2">
    <name type="scientific">Serendipita vermifera MAFF 305830</name>
    <dbReference type="NCBI Taxonomy" id="933852"/>
    <lineage>
        <taxon>Eukaryota</taxon>
        <taxon>Fungi</taxon>
        <taxon>Dikarya</taxon>
        <taxon>Basidiomycota</taxon>
        <taxon>Agaricomycotina</taxon>
        <taxon>Agaricomycetes</taxon>
        <taxon>Sebacinales</taxon>
        <taxon>Serendipitaceae</taxon>
        <taxon>Serendipita</taxon>
    </lineage>
</organism>
<dbReference type="HOGENOM" id="CLU_2499275_0_0_1"/>
<evidence type="ECO:0000313" key="2">
    <source>
        <dbReference type="Proteomes" id="UP000054097"/>
    </source>
</evidence>
<reference evidence="1 2" key="1">
    <citation type="submission" date="2014-04" db="EMBL/GenBank/DDBJ databases">
        <authorList>
            <consortium name="DOE Joint Genome Institute"/>
            <person name="Kuo A."/>
            <person name="Zuccaro A."/>
            <person name="Kohler A."/>
            <person name="Nagy L.G."/>
            <person name="Floudas D."/>
            <person name="Copeland A."/>
            <person name="Barry K.W."/>
            <person name="Cichocki N."/>
            <person name="Veneault-Fourrey C."/>
            <person name="LaButti K."/>
            <person name="Lindquist E.A."/>
            <person name="Lipzen A."/>
            <person name="Lundell T."/>
            <person name="Morin E."/>
            <person name="Murat C."/>
            <person name="Sun H."/>
            <person name="Tunlid A."/>
            <person name="Henrissat B."/>
            <person name="Grigoriev I.V."/>
            <person name="Hibbett D.S."/>
            <person name="Martin F."/>
            <person name="Nordberg H.P."/>
            <person name="Cantor M.N."/>
            <person name="Hua S.X."/>
        </authorList>
    </citation>
    <scope>NUCLEOTIDE SEQUENCE [LARGE SCALE GENOMIC DNA]</scope>
    <source>
        <strain evidence="1 2">MAFF 305830</strain>
    </source>
</reference>
<evidence type="ECO:0000313" key="1">
    <source>
        <dbReference type="EMBL" id="KIM25996.1"/>
    </source>
</evidence>
<reference evidence="2" key="2">
    <citation type="submission" date="2015-01" db="EMBL/GenBank/DDBJ databases">
        <title>Evolutionary Origins and Diversification of the Mycorrhizal Mutualists.</title>
        <authorList>
            <consortium name="DOE Joint Genome Institute"/>
            <consortium name="Mycorrhizal Genomics Consortium"/>
            <person name="Kohler A."/>
            <person name="Kuo A."/>
            <person name="Nagy L.G."/>
            <person name="Floudas D."/>
            <person name="Copeland A."/>
            <person name="Barry K.W."/>
            <person name="Cichocki N."/>
            <person name="Veneault-Fourrey C."/>
            <person name="LaButti K."/>
            <person name="Lindquist E.A."/>
            <person name="Lipzen A."/>
            <person name="Lundell T."/>
            <person name="Morin E."/>
            <person name="Murat C."/>
            <person name="Riley R."/>
            <person name="Ohm R."/>
            <person name="Sun H."/>
            <person name="Tunlid A."/>
            <person name="Henrissat B."/>
            <person name="Grigoriev I.V."/>
            <person name="Hibbett D.S."/>
            <person name="Martin F."/>
        </authorList>
    </citation>
    <scope>NUCLEOTIDE SEQUENCE [LARGE SCALE GENOMIC DNA]</scope>
    <source>
        <strain evidence="2">MAFF 305830</strain>
    </source>
</reference>
<gene>
    <name evidence="1" type="ORF">M408DRAFT_198189</name>
</gene>
<dbReference type="AlphaFoldDB" id="A0A0C3B3A3"/>
<name>A0A0C3B3A3_SERVB</name>
<keyword evidence="2" id="KW-1185">Reference proteome</keyword>
<protein>
    <submittedName>
        <fullName evidence="1">Uncharacterized protein</fullName>
    </submittedName>
</protein>
<dbReference type="Proteomes" id="UP000054097">
    <property type="component" value="Unassembled WGS sequence"/>
</dbReference>
<sequence>MGCFCNEIIRGNLPSNAIGTFASPCPDCRGWQIVKDSTHKIKGNALATAYFGTCNNQPLSPSAANLPASRLDICVPPPSNWQRAGH</sequence>
<accession>A0A0C3B3A3</accession>
<dbReference type="EMBL" id="KN824309">
    <property type="protein sequence ID" value="KIM25996.1"/>
    <property type="molecule type" value="Genomic_DNA"/>
</dbReference>
<proteinExistence type="predicted"/>